<dbReference type="InterPro" id="IPR003439">
    <property type="entry name" value="ABC_transporter-like_ATP-bd"/>
</dbReference>
<dbReference type="InterPro" id="IPR027417">
    <property type="entry name" value="P-loop_NTPase"/>
</dbReference>
<evidence type="ECO:0000313" key="6">
    <source>
        <dbReference type="Proteomes" id="UP000218238"/>
    </source>
</evidence>
<dbReference type="PROSITE" id="PS50893">
    <property type="entry name" value="ABC_TRANSPORTER_2"/>
    <property type="match status" value="1"/>
</dbReference>
<gene>
    <name evidence="5" type="ORF">CK510_29600</name>
</gene>
<dbReference type="SMART" id="SM00382">
    <property type="entry name" value="AAA"/>
    <property type="match status" value="1"/>
</dbReference>
<dbReference type="Pfam" id="PF00005">
    <property type="entry name" value="ABC_tran"/>
    <property type="match status" value="1"/>
</dbReference>
<keyword evidence="1" id="KW-0813">Transport</keyword>
<keyword evidence="6" id="KW-1185">Reference proteome</keyword>
<comment type="caution">
    <text evidence="5">The sequence shown here is derived from an EMBL/GenBank/DDBJ whole genome shotgun (WGS) entry which is preliminary data.</text>
</comment>
<dbReference type="AlphaFoldDB" id="A0A2A2TA52"/>
<keyword evidence="3" id="KW-0067">ATP-binding</keyword>
<reference evidence="5 6" key="1">
    <citation type="submission" date="2017-08" db="EMBL/GenBank/DDBJ databases">
        <title>Draft genome sequence of filamentous cyanobacterium Calothrix elsteri CCALA 953.</title>
        <authorList>
            <person name="Gagunashvili A.N."/>
            <person name="Elster J."/>
            <person name="Andresson O.S."/>
        </authorList>
    </citation>
    <scope>NUCLEOTIDE SEQUENCE [LARGE SCALE GENOMIC DNA]</scope>
    <source>
        <strain evidence="5 6">CCALA 953</strain>
    </source>
</reference>
<evidence type="ECO:0000256" key="2">
    <source>
        <dbReference type="ARBA" id="ARBA00022741"/>
    </source>
</evidence>
<accession>A0A2A2TA52</accession>
<dbReference type="GO" id="GO:0016020">
    <property type="term" value="C:membrane"/>
    <property type="evidence" value="ECO:0007669"/>
    <property type="project" value="InterPro"/>
</dbReference>
<evidence type="ECO:0000313" key="5">
    <source>
        <dbReference type="EMBL" id="PAX45831.1"/>
    </source>
</evidence>
<dbReference type="CDD" id="cd03225">
    <property type="entry name" value="ABC_cobalt_CbiO_domain1"/>
    <property type="match status" value="1"/>
</dbReference>
<dbReference type="GO" id="GO:0022857">
    <property type="term" value="F:transmembrane transporter activity"/>
    <property type="evidence" value="ECO:0007669"/>
    <property type="project" value="UniProtKB-ARBA"/>
</dbReference>
<keyword evidence="2" id="KW-0547">Nucleotide-binding</keyword>
<dbReference type="PANTHER" id="PTHR43423:SF1">
    <property type="entry name" value="ABC TRANSPORTER I FAMILY MEMBER 17"/>
    <property type="match status" value="1"/>
</dbReference>
<dbReference type="InterPro" id="IPR003593">
    <property type="entry name" value="AAA+_ATPase"/>
</dbReference>
<dbReference type="InterPro" id="IPR015856">
    <property type="entry name" value="ABC_transpr_CbiO/EcfA_su"/>
</dbReference>
<dbReference type="GO" id="GO:0016887">
    <property type="term" value="F:ATP hydrolysis activity"/>
    <property type="evidence" value="ECO:0007669"/>
    <property type="project" value="InterPro"/>
</dbReference>
<dbReference type="Proteomes" id="UP000218238">
    <property type="component" value="Unassembled WGS sequence"/>
</dbReference>
<evidence type="ECO:0000259" key="4">
    <source>
        <dbReference type="PROSITE" id="PS50893"/>
    </source>
</evidence>
<proteinExistence type="predicted"/>
<evidence type="ECO:0000256" key="1">
    <source>
        <dbReference type="ARBA" id="ARBA00022448"/>
    </source>
</evidence>
<dbReference type="OrthoDB" id="422644at2"/>
<evidence type="ECO:0000256" key="3">
    <source>
        <dbReference type="ARBA" id="ARBA00022840"/>
    </source>
</evidence>
<name>A0A2A2TA52_9CYAN</name>
<organism evidence="5 6">
    <name type="scientific">Brunnivagina elsteri CCALA 953</name>
    <dbReference type="NCBI Taxonomy" id="987040"/>
    <lineage>
        <taxon>Bacteria</taxon>
        <taxon>Bacillati</taxon>
        <taxon>Cyanobacteriota</taxon>
        <taxon>Cyanophyceae</taxon>
        <taxon>Nostocales</taxon>
        <taxon>Calotrichaceae</taxon>
        <taxon>Brunnivagina</taxon>
    </lineage>
</organism>
<protein>
    <submittedName>
        <fullName evidence="5">Cobalt ABC transporter</fullName>
    </submittedName>
</protein>
<sequence length="283" mass="31712">MDNSYSFGSLSLDVRDTNKIDNNKNTALIRLEQVSISAKLNVKAKNIPGYSILQDISFEVFPGSCNIIVGATGAGKTFLLRSLNRLCEPTSGKIYFQNQDYSQIPVFQLRNSIVLVPQEPKLLGMSVKDALFYPLVLRGLPKPEIQQRVNQSIEQLQISDDWLGRTELQLSLGQRQIVAIARALVIQPQVLLLDEPTAALDIGYSQLLMQTLSQLTKIQNLTVVMVNHQLELLKEFYSHPNQQNGKILHLSQGHLLCDRAVSQIDWANLKATILQAQTDDDFI</sequence>
<dbReference type="Gene3D" id="3.40.50.300">
    <property type="entry name" value="P-loop containing nucleotide triphosphate hydrolases"/>
    <property type="match status" value="1"/>
</dbReference>
<dbReference type="SUPFAM" id="SSF52540">
    <property type="entry name" value="P-loop containing nucleoside triphosphate hydrolases"/>
    <property type="match status" value="1"/>
</dbReference>
<dbReference type="PANTHER" id="PTHR43423">
    <property type="entry name" value="ABC TRANSPORTER I FAMILY MEMBER 17"/>
    <property type="match status" value="1"/>
</dbReference>
<feature type="domain" description="ABC transporter" evidence="4">
    <location>
        <begin position="29"/>
        <end position="269"/>
    </location>
</feature>
<dbReference type="EMBL" id="NTFS01000657">
    <property type="protein sequence ID" value="PAX45831.1"/>
    <property type="molecule type" value="Genomic_DNA"/>
</dbReference>
<dbReference type="GO" id="GO:0005524">
    <property type="term" value="F:ATP binding"/>
    <property type="evidence" value="ECO:0007669"/>
    <property type="project" value="UniProtKB-KW"/>
</dbReference>